<name>A0ABW1KAV3_9ACTN</name>
<organism evidence="1 2">
    <name type="scientific">Plantactinospora solaniradicis</name>
    <dbReference type="NCBI Taxonomy" id="1723736"/>
    <lineage>
        <taxon>Bacteria</taxon>
        <taxon>Bacillati</taxon>
        <taxon>Actinomycetota</taxon>
        <taxon>Actinomycetes</taxon>
        <taxon>Micromonosporales</taxon>
        <taxon>Micromonosporaceae</taxon>
        <taxon>Plantactinospora</taxon>
    </lineage>
</organism>
<dbReference type="EMBL" id="JBHSPR010000010">
    <property type="protein sequence ID" value="MFC6017438.1"/>
    <property type="molecule type" value="Genomic_DNA"/>
</dbReference>
<accession>A0ABW1KAV3</accession>
<reference evidence="2" key="1">
    <citation type="journal article" date="2019" name="Int. J. Syst. Evol. Microbiol.">
        <title>The Global Catalogue of Microorganisms (GCM) 10K type strain sequencing project: providing services to taxonomists for standard genome sequencing and annotation.</title>
        <authorList>
            <consortium name="The Broad Institute Genomics Platform"/>
            <consortium name="The Broad Institute Genome Sequencing Center for Infectious Disease"/>
            <person name="Wu L."/>
            <person name="Ma J."/>
        </authorList>
    </citation>
    <scope>NUCLEOTIDE SEQUENCE [LARGE SCALE GENOMIC DNA]</scope>
    <source>
        <strain evidence="2">ZS-35-S2</strain>
    </source>
</reference>
<dbReference type="Proteomes" id="UP001596203">
    <property type="component" value="Unassembled WGS sequence"/>
</dbReference>
<dbReference type="RefSeq" id="WP_377421691.1">
    <property type="nucleotide sequence ID" value="NZ_JBHSPR010000010.1"/>
</dbReference>
<protein>
    <submittedName>
        <fullName evidence="1">Uncharacterized protein</fullName>
    </submittedName>
</protein>
<evidence type="ECO:0000313" key="2">
    <source>
        <dbReference type="Proteomes" id="UP001596203"/>
    </source>
</evidence>
<gene>
    <name evidence="1" type="ORF">ACFP2T_14615</name>
</gene>
<evidence type="ECO:0000313" key="1">
    <source>
        <dbReference type="EMBL" id="MFC6017438.1"/>
    </source>
</evidence>
<keyword evidence="2" id="KW-1185">Reference proteome</keyword>
<sequence length="127" mass="13451">MTHPRMDEDELRTIDVPAALAAGLRAGRPPAGEVTVAGALAADRLGTRPRSLTFLAEVVRRGGTGYAVTLPEPLPTPEQTALAATWLEAANSNPEQGPEYDETVARWLENVALVVAARRKARGGTPD</sequence>
<comment type="caution">
    <text evidence="1">The sequence shown here is derived from an EMBL/GenBank/DDBJ whole genome shotgun (WGS) entry which is preliminary data.</text>
</comment>
<proteinExistence type="predicted"/>